<dbReference type="eggNOG" id="ENOG502SSSC">
    <property type="taxonomic scope" value="Eukaryota"/>
</dbReference>
<proteinExistence type="predicted"/>
<dbReference type="InParanoid" id="K2R0J9"/>
<reference evidence="1 2" key="1">
    <citation type="journal article" date="2012" name="BMC Genomics">
        <title>Tools to kill: Genome of one of the most destructive plant pathogenic fungi Macrophomina phaseolina.</title>
        <authorList>
            <person name="Islam M.S."/>
            <person name="Haque M.S."/>
            <person name="Islam M.M."/>
            <person name="Emdad E.M."/>
            <person name="Halim A."/>
            <person name="Hossen Q.M.M."/>
            <person name="Hossain M.Z."/>
            <person name="Ahmed B."/>
            <person name="Rahim S."/>
            <person name="Rahman M.S."/>
            <person name="Alam M.M."/>
            <person name="Hou S."/>
            <person name="Wan X."/>
            <person name="Saito J.A."/>
            <person name="Alam M."/>
        </authorList>
    </citation>
    <scope>NUCLEOTIDE SEQUENCE [LARGE SCALE GENOMIC DNA]</scope>
    <source>
        <strain evidence="1 2">MS6</strain>
    </source>
</reference>
<name>K2R0J9_MACPH</name>
<dbReference type="VEuPathDB" id="FungiDB:MPH_07201"/>
<sequence>MQVNMATQSNSLSDWVNQLYHALYYQPDNDVAITAFEEQVDPSFIARINHSHFTFDQFKELLKQSRSALTFSLSSSSDILKWDDEEKKGGSVAQFLKSASKDNATGKETKSTTVILSTVKWVDGKRLLTETTEVNVDE</sequence>
<dbReference type="Proteomes" id="UP000007129">
    <property type="component" value="Unassembled WGS sequence"/>
</dbReference>
<comment type="caution">
    <text evidence="1">The sequence shown here is derived from an EMBL/GenBank/DDBJ whole genome shotgun (WGS) entry which is preliminary data.</text>
</comment>
<evidence type="ECO:0000313" key="1">
    <source>
        <dbReference type="EMBL" id="EKG15766.1"/>
    </source>
</evidence>
<protein>
    <submittedName>
        <fullName evidence="1">Uncharacterized protein</fullName>
    </submittedName>
</protein>
<organism evidence="1 2">
    <name type="scientific">Macrophomina phaseolina (strain MS6)</name>
    <name type="common">Charcoal rot fungus</name>
    <dbReference type="NCBI Taxonomy" id="1126212"/>
    <lineage>
        <taxon>Eukaryota</taxon>
        <taxon>Fungi</taxon>
        <taxon>Dikarya</taxon>
        <taxon>Ascomycota</taxon>
        <taxon>Pezizomycotina</taxon>
        <taxon>Dothideomycetes</taxon>
        <taxon>Dothideomycetes incertae sedis</taxon>
        <taxon>Botryosphaeriales</taxon>
        <taxon>Botryosphaeriaceae</taxon>
        <taxon>Macrophomina</taxon>
    </lineage>
</organism>
<dbReference type="EMBL" id="AHHD01000293">
    <property type="protein sequence ID" value="EKG15766.1"/>
    <property type="molecule type" value="Genomic_DNA"/>
</dbReference>
<gene>
    <name evidence="1" type="ORF">MPH_07201</name>
</gene>
<dbReference type="OrthoDB" id="4886853at2759"/>
<accession>K2R0J9</accession>
<evidence type="ECO:0000313" key="2">
    <source>
        <dbReference type="Proteomes" id="UP000007129"/>
    </source>
</evidence>
<dbReference type="AlphaFoldDB" id="K2R0J9"/>
<dbReference type="HOGENOM" id="CLU_133353_0_0_1"/>